<dbReference type="Proteomes" id="UP000321272">
    <property type="component" value="Chromosome"/>
</dbReference>
<dbReference type="InterPro" id="IPR001509">
    <property type="entry name" value="Epimerase_deHydtase"/>
</dbReference>
<dbReference type="EMBL" id="CP042382">
    <property type="protein sequence ID" value="QEA39578.1"/>
    <property type="molecule type" value="Genomic_DNA"/>
</dbReference>
<reference evidence="2 3" key="1">
    <citation type="submission" date="2019-06" db="EMBL/GenBank/DDBJ databases">
        <title>Genome analyses of bacteria isolated from kimchi.</title>
        <authorList>
            <person name="Lee S."/>
            <person name="Ahn S."/>
            <person name="Roh S."/>
        </authorList>
    </citation>
    <scope>NUCLEOTIDE SEQUENCE [LARGE SCALE GENOMIC DNA]</scope>
    <source>
        <strain evidence="2 3">CBA4606</strain>
    </source>
</reference>
<dbReference type="Gene3D" id="3.40.50.720">
    <property type="entry name" value="NAD(P)-binding Rossmann-like Domain"/>
    <property type="match status" value="1"/>
</dbReference>
<accession>A0A5B8SXM7</accession>
<dbReference type="SUPFAM" id="SSF51735">
    <property type="entry name" value="NAD(P)-binding Rossmann-fold domains"/>
    <property type="match status" value="1"/>
</dbReference>
<gene>
    <name evidence="2" type="ORF">FGL86_11135</name>
</gene>
<proteinExistence type="predicted"/>
<dbReference type="AlphaFoldDB" id="A0A5B8SXM7"/>
<name>A0A5B8SXM7_9GAMM</name>
<dbReference type="InterPro" id="IPR036291">
    <property type="entry name" value="NAD(P)-bd_dom_sf"/>
</dbReference>
<organism evidence="2 3">
    <name type="scientific">Pistricoccus aurantiacus</name>
    <dbReference type="NCBI Taxonomy" id="1883414"/>
    <lineage>
        <taxon>Bacteria</taxon>
        <taxon>Pseudomonadati</taxon>
        <taxon>Pseudomonadota</taxon>
        <taxon>Gammaproteobacteria</taxon>
        <taxon>Oceanospirillales</taxon>
        <taxon>Halomonadaceae</taxon>
        <taxon>Pistricoccus</taxon>
    </lineage>
</organism>
<dbReference type="PANTHER" id="PTHR43245">
    <property type="entry name" value="BIFUNCTIONAL POLYMYXIN RESISTANCE PROTEIN ARNA"/>
    <property type="match status" value="1"/>
</dbReference>
<evidence type="ECO:0000313" key="3">
    <source>
        <dbReference type="Proteomes" id="UP000321272"/>
    </source>
</evidence>
<evidence type="ECO:0000259" key="1">
    <source>
        <dbReference type="Pfam" id="PF01370"/>
    </source>
</evidence>
<dbReference type="RefSeq" id="WP_147184629.1">
    <property type="nucleotide sequence ID" value="NZ_CP042382.1"/>
</dbReference>
<protein>
    <submittedName>
        <fullName evidence="2">SDR family oxidoreductase</fullName>
    </submittedName>
</protein>
<keyword evidence="3" id="KW-1185">Reference proteome</keyword>
<dbReference type="KEGG" id="paur:FGL86_11135"/>
<dbReference type="PANTHER" id="PTHR43245:SF23">
    <property type="entry name" value="NAD(P)-BINDING DOMAIN-CONTAINING PROTEIN"/>
    <property type="match status" value="1"/>
</dbReference>
<dbReference type="OrthoDB" id="9803010at2"/>
<evidence type="ECO:0000313" key="2">
    <source>
        <dbReference type="EMBL" id="QEA39578.1"/>
    </source>
</evidence>
<dbReference type="CDD" id="cd08946">
    <property type="entry name" value="SDR_e"/>
    <property type="match status" value="1"/>
</dbReference>
<sequence>MKILVVGNLGYVGPVLVEELARKHPEAVIHGYDNAYFSHCLTGVNDLPERYLEQQFFGDSRDITVSMLKQYTAVIQLAAVSNDPMGSRFATVTKEINQDATVSMARKAAEAGVRNFVFASSCSIYGIASGAPRKEGDQIAPMTDYAKSKFGAEAELENISGDMVITSLRFATACGMSPRLRLDLVLNDFVAGALSEGKITVLSDGSPWRPLIDVSDMARAIDWAIQRNADNGGRVLSVNTGSNTRNHQVRDLATAVAEAIPGTTVSINTDAPVDSRSYQVDFDLFASLAPDYQPIKTLSDSIQGLVEGLQRMKFSDTDFRTSSYMRLQVLQSHIDSGRLSESLKWIDQSVKTPERQIA</sequence>
<feature type="domain" description="NAD-dependent epimerase/dehydratase" evidence="1">
    <location>
        <begin position="3"/>
        <end position="234"/>
    </location>
</feature>
<dbReference type="InterPro" id="IPR050177">
    <property type="entry name" value="Lipid_A_modif_metabolic_enz"/>
</dbReference>
<dbReference type="Pfam" id="PF01370">
    <property type="entry name" value="Epimerase"/>
    <property type="match status" value="1"/>
</dbReference>